<feature type="domain" description="HTH tetR-type" evidence="5">
    <location>
        <begin position="29"/>
        <end position="89"/>
    </location>
</feature>
<dbReference type="EMBL" id="NVUL01000016">
    <property type="protein sequence ID" value="PCI79556.1"/>
    <property type="molecule type" value="Genomic_DNA"/>
</dbReference>
<evidence type="ECO:0000313" key="6">
    <source>
        <dbReference type="EMBL" id="PCI79556.1"/>
    </source>
</evidence>
<proteinExistence type="predicted"/>
<dbReference type="InterPro" id="IPR011075">
    <property type="entry name" value="TetR_C"/>
</dbReference>
<gene>
    <name evidence="6" type="ORF">COB20_04540</name>
</gene>
<reference evidence="7" key="1">
    <citation type="submission" date="2017-08" db="EMBL/GenBank/DDBJ databases">
        <title>A dynamic microbial community with high functional redundancy inhabits the cold, oxic subseafloor aquifer.</title>
        <authorList>
            <person name="Tully B.J."/>
            <person name="Wheat C.G."/>
            <person name="Glazer B.T."/>
            <person name="Huber J.A."/>
        </authorList>
    </citation>
    <scope>NUCLEOTIDE SEQUENCE [LARGE SCALE GENOMIC DNA]</scope>
</reference>
<feature type="DNA-binding region" description="H-T-H motif" evidence="4">
    <location>
        <begin position="52"/>
        <end position="71"/>
    </location>
</feature>
<dbReference type="PRINTS" id="PR00455">
    <property type="entry name" value="HTHTETR"/>
</dbReference>
<protein>
    <submittedName>
        <fullName evidence="6">TetR family transcriptional regulator</fullName>
    </submittedName>
</protein>
<dbReference type="PANTHER" id="PTHR47506">
    <property type="entry name" value="TRANSCRIPTIONAL REGULATORY PROTEIN"/>
    <property type="match status" value="1"/>
</dbReference>
<evidence type="ECO:0000259" key="5">
    <source>
        <dbReference type="PROSITE" id="PS50977"/>
    </source>
</evidence>
<dbReference type="InterPro" id="IPR036271">
    <property type="entry name" value="Tet_transcr_reg_TetR-rel_C_sf"/>
</dbReference>
<keyword evidence="3" id="KW-0804">Transcription</keyword>
<evidence type="ECO:0000313" key="7">
    <source>
        <dbReference type="Proteomes" id="UP000218767"/>
    </source>
</evidence>
<dbReference type="GO" id="GO:0003677">
    <property type="term" value="F:DNA binding"/>
    <property type="evidence" value="ECO:0007669"/>
    <property type="project" value="UniProtKB-UniRule"/>
</dbReference>
<dbReference type="Pfam" id="PF00440">
    <property type="entry name" value="TetR_N"/>
    <property type="match status" value="1"/>
</dbReference>
<dbReference type="SUPFAM" id="SSF48498">
    <property type="entry name" value="Tetracyclin repressor-like, C-terminal domain"/>
    <property type="match status" value="1"/>
</dbReference>
<accession>A0A2A4XAP9</accession>
<dbReference type="Proteomes" id="UP000218767">
    <property type="component" value="Unassembled WGS sequence"/>
</dbReference>
<keyword evidence="2 4" id="KW-0238">DNA-binding</keyword>
<dbReference type="Gene3D" id="1.10.357.10">
    <property type="entry name" value="Tetracycline Repressor, domain 2"/>
    <property type="match status" value="1"/>
</dbReference>
<comment type="caution">
    <text evidence="6">The sequence shown here is derived from an EMBL/GenBank/DDBJ whole genome shotgun (WGS) entry which is preliminary data.</text>
</comment>
<evidence type="ECO:0000256" key="4">
    <source>
        <dbReference type="PROSITE-ProRule" id="PRU00335"/>
    </source>
</evidence>
<evidence type="ECO:0000256" key="2">
    <source>
        <dbReference type="ARBA" id="ARBA00023125"/>
    </source>
</evidence>
<evidence type="ECO:0000256" key="3">
    <source>
        <dbReference type="ARBA" id="ARBA00023163"/>
    </source>
</evidence>
<dbReference type="PROSITE" id="PS50977">
    <property type="entry name" value="HTH_TETR_2"/>
    <property type="match status" value="1"/>
</dbReference>
<dbReference type="InterPro" id="IPR001647">
    <property type="entry name" value="HTH_TetR"/>
</dbReference>
<dbReference type="SUPFAM" id="SSF46689">
    <property type="entry name" value="Homeodomain-like"/>
    <property type="match status" value="1"/>
</dbReference>
<sequence length="215" mass="24805">MEGKKKLQLIIDWSNILRMARTRDEQKFNQCRNSLIDVGQELFITSSFNSVGLNDILKHAGIPKGSFYHYFESKEDFALQVVEQYHKANHAALEALLQDESLTAYQQLKAFFQNTIDHFGDVGYCQGCLMANLSQEIADVNENMRSKISKFSTEMVDKVSECLLRLENNELNLGHLRPCEAAQVLMNSWMGAIMKMKLEKSREPLDVFMKFFFSR</sequence>
<dbReference type="AlphaFoldDB" id="A0A2A4XAP9"/>
<organism evidence="6 7">
    <name type="scientific">SAR86 cluster bacterium</name>
    <dbReference type="NCBI Taxonomy" id="2030880"/>
    <lineage>
        <taxon>Bacteria</taxon>
        <taxon>Pseudomonadati</taxon>
        <taxon>Pseudomonadota</taxon>
        <taxon>Gammaproteobacteria</taxon>
        <taxon>SAR86 cluster</taxon>
    </lineage>
</organism>
<evidence type="ECO:0000256" key="1">
    <source>
        <dbReference type="ARBA" id="ARBA00023015"/>
    </source>
</evidence>
<name>A0A2A4XAP9_9GAMM</name>
<dbReference type="Pfam" id="PF16925">
    <property type="entry name" value="TetR_C_13"/>
    <property type="match status" value="1"/>
</dbReference>
<keyword evidence="1" id="KW-0805">Transcription regulation</keyword>
<dbReference type="PANTHER" id="PTHR47506:SF6">
    <property type="entry name" value="HTH-TYPE TRANSCRIPTIONAL REPRESSOR NEMR"/>
    <property type="match status" value="1"/>
</dbReference>
<dbReference type="InterPro" id="IPR009057">
    <property type="entry name" value="Homeodomain-like_sf"/>
</dbReference>